<keyword evidence="6 9" id="KW-0227">DNA damage</keyword>
<evidence type="ECO:0000259" key="11">
    <source>
        <dbReference type="Pfam" id="PF02870"/>
    </source>
</evidence>
<dbReference type="SUPFAM" id="SSF46767">
    <property type="entry name" value="Methylated DNA-protein cysteine methyltransferase, C-terminal domain"/>
    <property type="match status" value="1"/>
</dbReference>
<organism evidence="12 13">
    <name type="scientific">Parapedobacter pyrenivorans</name>
    <dbReference type="NCBI Taxonomy" id="1305674"/>
    <lineage>
        <taxon>Bacteria</taxon>
        <taxon>Pseudomonadati</taxon>
        <taxon>Bacteroidota</taxon>
        <taxon>Sphingobacteriia</taxon>
        <taxon>Sphingobacteriales</taxon>
        <taxon>Sphingobacteriaceae</taxon>
        <taxon>Parapedobacter</taxon>
    </lineage>
</organism>
<reference evidence="12" key="2">
    <citation type="submission" date="2020-09" db="EMBL/GenBank/DDBJ databases">
        <authorList>
            <person name="Sun Q."/>
            <person name="Zhou Y."/>
        </authorList>
    </citation>
    <scope>NUCLEOTIDE SEQUENCE</scope>
    <source>
        <strain evidence="12">CGMCC 1.12195</strain>
    </source>
</reference>
<dbReference type="InterPro" id="IPR036388">
    <property type="entry name" value="WH-like_DNA-bd_sf"/>
</dbReference>
<dbReference type="InterPro" id="IPR014048">
    <property type="entry name" value="MethylDNA_cys_MeTrfase_DNA-bd"/>
</dbReference>
<comment type="subcellular location">
    <subcellularLocation>
        <location evidence="9">Cytoplasm</location>
    </subcellularLocation>
</comment>
<dbReference type="FunFam" id="1.10.10.10:FF:000214">
    <property type="entry name" value="Methylated-DNA--protein-cysteine methyltransferase"/>
    <property type="match status" value="1"/>
</dbReference>
<dbReference type="InterPro" id="IPR001497">
    <property type="entry name" value="MethylDNA_cys_MeTrfase_AS"/>
</dbReference>
<evidence type="ECO:0000259" key="10">
    <source>
        <dbReference type="Pfam" id="PF01035"/>
    </source>
</evidence>
<dbReference type="Gene3D" id="1.10.10.10">
    <property type="entry name" value="Winged helix-like DNA-binding domain superfamily/Winged helix DNA-binding domain"/>
    <property type="match status" value="1"/>
</dbReference>
<proteinExistence type="inferred from homology"/>
<evidence type="ECO:0000256" key="5">
    <source>
        <dbReference type="ARBA" id="ARBA00022679"/>
    </source>
</evidence>
<comment type="function">
    <text evidence="9">Involved in the cellular defense against the biological effects of O6-methylguanine (O6-MeG) and O4-methylthymine (O4-MeT) in DNA. Repairs the methylated nucleobase in DNA by stoichiometrically transferring the methyl group to a cysteine residue in the enzyme. This is a suicide reaction: the enzyme is irreversibly inactivated.</text>
</comment>
<evidence type="ECO:0000256" key="3">
    <source>
        <dbReference type="ARBA" id="ARBA00022490"/>
    </source>
</evidence>
<dbReference type="PANTHER" id="PTHR10815:SF5">
    <property type="entry name" value="METHYLATED-DNA--PROTEIN-CYSTEINE METHYLTRANSFERASE"/>
    <property type="match status" value="1"/>
</dbReference>
<dbReference type="InterPro" id="IPR036217">
    <property type="entry name" value="MethylDNA_cys_MeTrfase_DNAb"/>
</dbReference>
<evidence type="ECO:0000256" key="7">
    <source>
        <dbReference type="ARBA" id="ARBA00023204"/>
    </source>
</evidence>
<accession>A0A917M4N0</accession>
<dbReference type="Pfam" id="PF01035">
    <property type="entry name" value="DNA_binding_1"/>
    <property type="match status" value="1"/>
</dbReference>
<feature type="domain" description="Methylguanine DNA methyltransferase ribonuclease-like" evidence="11">
    <location>
        <begin position="40"/>
        <end position="103"/>
    </location>
</feature>
<reference evidence="12" key="1">
    <citation type="journal article" date="2014" name="Int. J. Syst. Evol. Microbiol.">
        <title>Complete genome sequence of Corynebacterium casei LMG S-19264T (=DSM 44701T), isolated from a smear-ripened cheese.</title>
        <authorList>
            <consortium name="US DOE Joint Genome Institute (JGI-PGF)"/>
            <person name="Walter F."/>
            <person name="Albersmeier A."/>
            <person name="Kalinowski J."/>
            <person name="Ruckert C."/>
        </authorList>
    </citation>
    <scope>NUCLEOTIDE SEQUENCE</scope>
    <source>
        <strain evidence="12">CGMCC 1.12195</strain>
    </source>
</reference>
<comment type="miscellaneous">
    <text evidence="9">This enzyme catalyzes only one turnover and therefore is not strictly catalytic. According to one definition, an enzyme is a biocatalyst that acts repeatedly and over many reaction cycles.</text>
</comment>
<evidence type="ECO:0000256" key="1">
    <source>
        <dbReference type="ARBA" id="ARBA00001286"/>
    </source>
</evidence>
<name>A0A917M4N0_9SPHI</name>
<dbReference type="Gene3D" id="3.30.160.70">
    <property type="entry name" value="Methylated DNA-protein cysteine methyltransferase domain"/>
    <property type="match status" value="1"/>
</dbReference>
<comment type="caution">
    <text evidence="12">The sequence shown here is derived from an EMBL/GenBank/DDBJ whole genome shotgun (WGS) entry which is preliminary data.</text>
</comment>
<keyword evidence="4 9" id="KW-0489">Methyltransferase</keyword>
<feature type="active site" description="Nucleophile; methyl group acceptor" evidence="9">
    <location>
        <position position="158"/>
    </location>
</feature>
<dbReference type="AlphaFoldDB" id="A0A917M4N0"/>
<comment type="similarity">
    <text evidence="2 9">Belongs to the MGMT family.</text>
</comment>
<keyword evidence="7 9" id="KW-0234">DNA repair</keyword>
<dbReference type="SUPFAM" id="SSF53155">
    <property type="entry name" value="Methylated DNA-protein cysteine methyltransferase domain"/>
    <property type="match status" value="1"/>
</dbReference>
<dbReference type="GO" id="GO:0003908">
    <property type="term" value="F:methylated-DNA-[protein]-cysteine S-methyltransferase activity"/>
    <property type="evidence" value="ECO:0007669"/>
    <property type="project" value="UniProtKB-UniRule"/>
</dbReference>
<dbReference type="InterPro" id="IPR023546">
    <property type="entry name" value="MGMT"/>
</dbReference>
<dbReference type="Proteomes" id="UP000660862">
    <property type="component" value="Unassembled WGS sequence"/>
</dbReference>
<comment type="catalytic activity">
    <reaction evidence="8 9">
        <text>a 6-O-methyl-2'-deoxyguanosine in DNA + L-cysteinyl-[protein] = S-methyl-L-cysteinyl-[protein] + a 2'-deoxyguanosine in DNA</text>
        <dbReference type="Rhea" id="RHEA:24000"/>
        <dbReference type="Rhea" id="RHEA-COMP:10131"/>
        <dbReference type="Rhea" id="RHEA-COMP:10132"/>
        <dbReference type="Rhea" id="RHEA-COMP:11367"/>
        <dbReference type="Rhea" id="RHEA-COMP:11368"/>
        <dbReference type="ChEBI" id="CHEBI:29950"/>
        <dbReference type="ChEBI" id="CHEBI:82612"/>
        <dbReference type="ChEBI" id="CHEBI:85445"/>
        <dbReference type="ChEBI" id="CHEBI:85448"/>
        <dbReference type="EC" id="2.1.1.63"/>
    </reaction>
</comment>
<dbReference type="GO" id="GO:0006307">
    <property type="term" value="P:DNA alkylation repair"/>
    <property type="evidence" value="ECO:0007669"/>
    <property type="project" value="UniProtKB-UniRule"/>
</dbReference>
<dbReference type="HAMAP" id="MF_00772">
    <property type="entry name" value="OGT"/>
    <property type="match status" value="1"/>
</dbReference>
<evidence type="ECO:0000256" key="6">
    <source>
        <dbReference type="ARBA" id="ARBA00022763"/>
    </source>
</evidence>
<dbReference type="NCBIfam" id="TIGR00589">
    <property type="entry name" value="ogt"/>
    <property type="match status" value="1"/>
</dbReference>
<evidence type="ECO:0000256" key="9">
    <source>
        <dbReference type="HAMAP-Rule" id="MF_00772"/>
    </source>
</evidence>
<dbReference type="InterPro" id="IPR008332">
    <property type="entry name" value="MethylG_MeTrfase_N"/>
</dbReference>
<dbReference type="PROSITE" id="PS00374">
    <property type="entry name" value="MGMT"/>
    <property type="match status" value="1"/>
</dbReference>
<dbReference type="EMBL" id="BMER01000001">
    <property type="protein sequence ID" value="GGG77599.1"/>
    <property type="molecule type" value="Genomic_DNA"/>
</dbReference>
<dbReference type="PANTHER" id="PTHR10815">
    <property type="entry name" value="METHYLATED-DNA--PROTEIN-CYSTEINE METHYLTRANSFERASE"/>
    <property type="match status" value="1"/>
</dbReference>
<evidence type="ECO:0000313" key="12">
    <source>
        <dbReference type="EMBL" id="GGG77599.1"/>
    </source>
</evidence>
<keyword evidence="13" id="KW-1185">Reference proteome</keyword>
<dbReference type="Pfam" id="PF02870">
    <property type="entry name" value="Methyltransf_1N"/>
    <property type="match status" value="1"/>
</dbReference>
<evidence type="ECO:0000256" key="2">
    <source>
        <dbReference type="ARBA" id="ARBA00008711"/>
    </source>
</evidence>
<comment type="catalytic activity">
    <reaction evidence="1 9">
        <text>a 4-O-methyl-thymidine in DNA + L-cysteinyl-[protein] = a thymidine in DNA + S-methyl-L-cysteinyl-[protein]</text>
        <dbReference type="Rhea" id="RHEA:53428"/>
        <dbReference type="Rhea" id="RHEA-COMP:10131"/>
        <dbReference type="Rhea" id="RHEA-COMP:10132"/>
        <dbReference type="Rhea" id="RHEA-COMP:13555"/>
        <dbReference type="Rhea" id="RHEA-COMP:13556"/>
        <dbReference type="ChEBI" id="CHEBI:29950"/>
        <dbReference type="ChEBI" id="CHEBI:82612"/>
        <dbReference type="ChEBI" id="CHEBI:137386"/>
        <dbReference type="ChEBI" id="CHEBI:137387"/>
        <dbReference type="EC" id="2.1.1.63"/>
    </reaction>
</comment>
<evidence type="ECO:0000256" key="4">
    <source>
        <dbReference type="ARBA" id="ARBA00022603"/>
    </source>
</evidence>
<keyword evidence="3 9" id="KW-0963">Cytoplasm</keyword>
<dbReference type="InterPro" id="IPR036631">
    <property type="entry name" value="MGMT_N_sf"/>
</dbReference>
<protein>
    <recommendedName>
        <fullName evidence="9">Methylated-DNA--protein-cysteine methyltransferase</fullName>
        <ecNumber evidence="9">2.1.1.63</ecNumber>
    </recommendedName>
    <alternativeName>
        <fullName evidence="9">6-O-methylguanine-DNA methyltransferase</fullName>
        <shortName evidence="9">MGMT</shortName>
    </alternativeName>
    <alternativeName>
        <fullName evidence="9">O-6-methylguanine-DNA-alkyltransferase</fullName>
    </alternativeName>
</protein>
<dbReference type="EC" id="2.1.1.63" evidence="9"/>
<sequence>MQGKRSMDPILRVVYNHNTNIAKESVSLNDVKNTTATQEAFIQTPLGVTSIQGDATGIVSVQVLKSDTVAPSVEIPDCLKEAVVQLQEYFSGTRRLFELKLNLKGTDFQKSVWQELLNIPYGKTISYLELSRRLGDMKAIRAAAAANGQNPFWIVVPCHRVIGSDGSLTGYAGGLWRKKWLLEHESPYKQQSLF</sequence>
<evidence type="ECO:0000256" key="8">
    <source>
        <dbReference type="ARBA" id="ARBA00049348"/>
    </source>
</evidence>
<dbReference type="CDD" id="cd06445">
    <property type="entry name" value="ATase"/>
    <property type="match status" value="1"/>
</dbReference>
<dbReference type="GO" id="GO:0032259">
    <property type="term" value="P:methylation"/>
    <property type="evidence" value="ECO:0007669"/>
    <property type="project" value="UniProtKB-KW"/>
</dbReference>
<evidence type="ECO:0000313" key="13">
    <source>
        <dbReference type="Proteomes" id="UP000660862"/>
    </source>
</evidence>
<feature type="domain" description="Methylated-DNA-[protein]-cysteine S-methyltransferase DNA binding" evidence="10">
    <location>
        <begin position="107"/>
        <end position="186"/>
    </location>
</feature>
<keyword evidence="5 9" id="KW-0808">Transferase</keyword>
<dbReference type="GO" id="GO:0005737">
    <property type="term" value="C:cytoplasm"/>
    <property type="evidence" value="ECO:0007669"/>
    <property type="project" value="UniProtKB-SubCell"/>
</dbReference>
<gene>
    <name evidence="12" type="primary">ogt1</name>
    <name evidence="12" type="ORF">GCM10007415_06950</name>
</gene>